<keyword evidence="6" id="KW-1185">Reference proteome</keyword>
<keyword evidence="2" id="KW-0560">Oxidoreductase</keyword>
<proteinExistence type="predicted"/>
<dbReference type="PANTHER" id="PTHR11516:SF2">
    <property type="entry name" value="PYRUVATE DEHYDROGENASE ALPHA SUBUNIT"/>
    <property type="match status" value="1"/>
</dbReference>
<evidence type="ECO:0000313" key="6">
    <source>
        <dbReference type="Proteomes" id="UP001595833"/>
    </source>
</evidence>
<dbReference type="InterPro" id="IPR001017">
    <property type="entry name" value="DH_E1"/>
</dbReference>
<reference evidence="6" key="1">
    <citation type="journal article" date="2019" name="Int. J. Syst. Evol. Microbiol.">
        <title>The Global Catalogue of Microorganisms (GCM) 10K type strain sequencing project: providing services to taxonomists for standard genome sequencing and annotation.</title>
        <authorList>
            <consortium name="The Broad Institute Genomics Platform"/>
            <consortium name="The Broad Institute Genome Sequencing Center for Infectious Disease"/>
            <person name="Wu L."/>
            <person name="Ma J."/>
        </authorList>
    </citation>
    <scope>NUCLEOTIDE SEQUENCE [LARGE SCALE GENOMIC DNA]</scope>
    <source>
        <strain evidence="6">KCTC 12848</strain>
    </source>
</reference>
<dbReference type="Pfam" id="PF00676">
    <property type="entry name" value="E1_dh"/>
    <property type="match status" value="1"/>
</dbReference>
<name>A0ABV9Y4A6_9PSEU</name>
<comment type="caution">
    <text evidence="5">The sequence shown here is derived from an EMBL/GenBank/DDBJ whole genome shotgun (WGS) entry which is preliminary data.</text>
</comment>
<sequence>MTGAELIAAYRTMCLIRIFEEEVLGMTAAGLVPGFVHPCTGHEAVAAGVLAGRLPEEWVVSYYRCHGHALACGSDPLAVLREILTRRGGLCGGKGGSMHLADRANRFLGASSIVAAQLPISAGVALNEQRAGDGRAVVVFCGDGALGAGVAYETLTTARHLGLPLLVVCEDNGWQDHTPSPEVTSLSPAELVAGLGVGHREVDGNDVTEVARAAGELLADCRAGAGPRVLVARTYLRDFHAQSGPDVPVEYRPADEVDRWRRRDPLDVAANALVALGVDPAPVRASVAEEVARVAVVALATPEPEPASATTAVAVAGWAGSA</sequence>
<dbReference type="Gene3D" id="3.40.50.970">
    <property type="match status" value="1"/>
</dbReference>
<keyword evidence="3" id="KW-0786">Thiamine pyrophosphate</keyword>
<evidence type="ECO:0000256" key="3">
    <source>
        <dbReference type="ARBA" id="ARBA00023052"/>
    </source>
</evidence>
<gene>
    <name evidence="5" type="ORF">ACFPFM_22755</name>
</gene>
<dbReference type="RefSeq" id="WP_380647273.1">
    <property type="nucleotide sequence ID" value="NZ_JBHSJB010000022.1"/>
</dbReference>
<dbReference type="CDD" id="cd02000">
    <property type="entry name" value="TPP_E1_PDC_ADC_BCADC"/>
    <property type="match status" value="1"/>
</dbReference>
<dbReference type="SUPFAM" id="SSF52518">
    <property type="entry name" value="Thiamin diphosphate-binding fold (THDP-binding)"/>
    <property type="match status" value="1"/>
</dbReference>
<evidence type="ECO:0000256" key="1">
    <source>
        <dbReference type="ARBA" id="ARBA00001964"/>
    </source>
</evidence>
<dbReference type="InterPro" id="IPR050642">
    <property type="entry name" value="PDH_E1_Alpha_Subunit"/>
</dbReference>
<evidence type="ECO:0000256" key="2">
    <source>
        <dbReference type="ARBA" id="ARBA00023002"/>
    </source>
</evidence>
<dbReference type="InterPro" id="IPR029061">
    <property type="entry name" value="THDP-binding"/>
</dbReference>
<organism evidence="5 6">
    <name type="scientific">Saccharothrix xinjiangensis</name>
    <dbReference type="NCBI Taxonomy" id="204798"/>
    <lineage>
        <taxon>Bacteria</taxon>
        <taxon>Bacillati</taxon>
        <taxon>Actinomycetota</taxon>
        <taxon>Actinomycetes</taxon>
        <taxon>Pseudonocardiales</taxon>
        <taxon>Pseudonocardiaceae</taxon>
        <taxon>Saccharothrix</taxon>
    </lineage>
</organism>
<evidence type="ECO:0000259" key="4">
    <source>
        <dbReference type="Pfam" id="PF00676"/>
    </source>
</evidence>
<dbReference type="Proteomes" id="UP001595833">
    <property type="component" value="Unassembled WGS sequence"/>
</dbReference>
<accession>A0ABV9Y4A6</accession>
<comment type="cofactor">
    <cofactor evidence="1">
        <name>thiamine diphosphate</name>
        <dbReference type="ChEBI" id="CHEBI:58937"/>
    </cofactor>
</comment>
<feature type="domain" description="Dehydrogenase E1 component" evidence="4">
    <location>
        <begin position="13"/>
        <end position="292"/>
    </location>
</feature>
<protein>
    <submittedName>
        <fullName evidence="5">Thiamine pyrophosphate-dependent dehydrogenase E1 component subunit alpha</fullName>
    </submittedName>
</protein>
<dbReference type="PANTHER" id="PTHR11516">
    <property type="entry name" value="PYRUVATE DEHYDROGENASE E1 COMPONENT, ALPHA SUBUNIT BACTERIAL AND ORGANELLAR"/>
    <property type="match status" value="1"/>
</dbReference>
<evidence type="ECO:0000313" key="5">
    <source>
        <dbReference type="EMBL" id="MFC5056557.1"/>
    </source>
</evidence>
<dbReference type="EMBL" id="JBHSJB010000022">
    <property type="protein sequence ID" value="MFC5056557.1"/>
    <property type="molecule type" value="Genomic_DNA"/>
</dbReference>